<dbReference type="SMART" id="SM00184">
    <property type="entry name" value="RING"/>
    <property type="match status" value="1"/>
</dbReference>
<accession>A0A820AQS0</accession>
<dbReference type="EMBL" id="CAJOBR010000540">
    <property type="protein sequence ID" value="CAF4521030.1"/>
    <property type="molecule type" value="Genomic_DNA"/>
</dbReference>
<feature type="compositionally biased region" description="Basic residues" evidence="5">
    <location>
        <begin position="491"/>
        <end position="500"/>
    </location>
</feature>
<feature type="domain" description="RING-type" evidence="6">
    <location>
        <begin position="380"/>
        <end position="421"/>
    </location>
</feature>
<dbReference type="PANTHER" id="PTHR45931:SF3">
    <property type="entry name" value="RING ZINC FINGER-CONTAINING PROTEIN"/>
    <property type="match status" value="1"/>
</dbReference>
<protein>
    <recommendedName>
        <fullName evidence="6">RING-type domain-containing protein</fullName>
    </recommendedName>
</protein>
<dbReference type="GO" id="GO:0061630">
    <property type="term" value="F:ubiquitin protein ligase activity"/>
    <property type="evidence" value="ECO:0007669"/>
    <property type="project" value="TreeGrafter"/>
</dbReference>
<feature type="compositionally biased region" description="Low complexity" evidence="5">
    <location>
        <begin position="458"/>
        <end position="490"/>
    </location>
</feature>
<feature type="region of interest" description="Disordered" evidence="5">
    <location>
        <begin position="422"/>
        <end position="502"/>
    </location>
</feature>
<dbReference type="InterPro" id="IPR013083">
    <property type="entry name" value="Znf_RING/FYVE/PHD"/>
</dbReference>
<feature type="region of interest" description="Disordered" evidence="5">
    <location>
        <begin position="643"/>
        <end position="678"/>
    </location>
</feature>
<dbReference type="SUPFAM" id="SSF57850">
    <property type="entry name" value="RING/U-box"/>
    <property type="match status" value="1"/>
</dbReference>
<keyword evidence="2 4" id="KW-0863">Zinc-finger</keyword>
<feature type="region of interest" description="Disordered" evidence="5">
    <location>
        <begin position="311"/>
        <end position="332"/>
    </location>
</feature>
<evidence type="ECO:0000256" key="4">
    <source>
        <dbReference type="PROSITE-ProRule" id="PRU00175"/>
    </source>
</evidence>
<dbReference type="PROSITE" id="PS50089">
    <property type="entry name" value="ZF_RING_2"/>
    <property type="match status" value="1"/>
</dbReference>
<evidence type="ECO:0000256" key="2">
    <source>
        <dbReference type="ARBA" id="ARBA00022771"/>
    </source>
</evidence>
<keyword evidence="1" id="KW-0479">Metal-binding</keyword>
<keyword evidence="9" id="KW-1185">Reference proteome</keyword>
<feature type="compositionally biased region" description="Polar residues" evidence="5">
    <location>
        <begin position="235"/>
        <end position="264"/>
    </location>
</feature>
<evidence type="ECO:0000259" key="6">
    <source>
        <dbReference type="PROSITE" id="PS50089"/>
    </source>
</evidence>
<evidence type="ECO:0000256" key="5">
    <source>
        <dbReference type="SAM" id="MobiDB-lite"/>
    </source>
</evidence>
<dbReference type="Proteomes" id="UP000663848">
    <property type="component" value="Unassembled WGS sequence"/>
</dbReference>
<evidence type="ECO:0000313" key="8">
    <source>
        <dbReference type="EMBL" id="CAF4521030.1"/>
    </source>
</evidence>
<dbReference type="GO" id="GO:0006511">
    <property type="term" value="P:ubiquitin-dependent protein catabolic process"/>
    <property type="evidence" value="ECO:0007669"/>
    <property type="project" value="TreeGrafter"/>
</dbReference>
<gene>
    <name evidence="8" type="ORF">QYT958_LOCUS6192</name>
    <name evidence="7" type="ORF">UJA718_LOCUS5964</name>
</gene>
<dbReference type="Proteomes" id="UP000663873">
    <property type="component" value="Unassembled WGS sequence"/>
</dbReference>
<name>A0A820AQS0_9BILA</name>
<dbReference type="InterPro" id="IPR051834">
    <property type="entry name" value="RING_finger_E3_ligase"/>
</dbReference>
<sequence>MQRDFSTIPLCNTLRDINDVTPPTSQFSMSSTLDDEPMIIDNELAPQPGQSDHLQSLYNHNHITNISVSSVMTDKKRENRRPPSIVNFLNEFQHLFKSHELKQIAPLMRSILRPSNNNDEKFSIERHGQIYNETLINDNNLISEAAGYDSARLAEVDADEAFALQLQQEEYGRESVIPNRHEYLPFRLFEDHESPGVTLHPSFDSNDPQVMNDEQYAAFVQQQQGRPNPRYRRQPSPNVFLRQQSNPESNRTSDIDPSNIQQIPSFLGISRRQVANSDDDSDDNNPFMNTPHPFIQFLTNHGRPMPANFIPTFSGYRPRGHRRGGNLQETEEDFGPEDYERLLRLDDTIRKKKLTKEQINSIKEEKFIPKANNTEEENKCGVCLELFENNQSLRRFPCSHIYHKECGDRWLQENNVCPICREPPIKVPSSTNSRHIRNMNHTRRGPNNNRTFNHRNHNNNNNNNNNNDNNNNSSNHNSSTINTNKNNNHSRSVKAVKSTRSRIIPTASQATMQEDHDYDQSPCPSFDLHLYAHIERSSLNQCVFTPVPHQTAETSESIPHKRKFDSVDSAHEYIKNTKFGNDNGELADLIFNMDMRLDDLTRTCNGLRAGIHTLTKMVTQLVHNQTQNTATSDYDDTSQMGLPYVRSSSSVSAKPASYRNKRMRSTTTTTTPTSDIAPQRPTEFLCRLIRKVYSTDEIVAEAVADRFFPNNPDRLETFWAREAHQSILGQARAQRCREKKARNYTVENR</sequence>
<dbReference type="AlphaFoldDB" id="A0A820AQS0"/>
<evidence type="ECO:0000256" key="3">
    <source>
        <dbReference type="ARBA" id="ARBA00022833"/>
    </source>
</evidence>
<evidence type="ECO:0000256" key="1">
    <source>
        <dbReference type="ARBA" id="ARBA00022723"/>
    </source>
</evidence>
<evidence type="ECO:0000313" key="9">
    <source>
        <dbReference type="Proteomes" id="UP000663873"/>
    </source>
</evidence>
<dbReference type="Pfam" id="PF13639">
    <property type="entry name" value="zf-RING_2"/>
    <property type="match status" value="1"/>
</dbReference>
<keyword evidence="3" id="KW-0862">Zinc</keyword>
<evidence type="ECO:0000313" key="7">
    <source>
        <dbReference type="EMBL" id="CAF4191566.1"/>
    </source>
</evidence>
<feature type="compositionally biased region" description="Basic residues" evidence="5">
    <location>
        <begin position="434"/>
        <end position="444"/>
    </location>
</feature>
<dbReference type="PANTHER" id="PTHR45931">
    <property type="entry name" value="SI:CH211-59O9.10"/>
    <property type="match status" value="1"/>
</dbReference>
<dbReference type="GO" id="GO:0008270">
    <property type="term" value="F:zinc ion binding"/>
    <property type="evidence" value="ECO:0007669"/>
    <property type="project" value="UniProtKB-KW"/>
</dbReference>
<dbReference type="EMBL" id="CAJOBP010000539">
    <property type="protein sequence ID" value="CAF4191566.1"/>
    <property type="molecule type" value="Genomic_DNA"/>
</dbReference>
<organism evidence="7 9">
    <name type="scientific">Rotaria socialis</name>
    <dbReference type="NCBI Taxonomy" id="392032"/>
    <lineage>
        <taxon>Eukaryota</taxon>
        <taxon>Metazoa</taxon>
        <taxon>Spiralia</taxon>
        <taxon>Gnathifera</taxon>
        <taxon>Rotifera</taxon>
        <taxon>Eurotatoria</taxon>
        <taxon>Bdelloidea</taxon>
        <taxon>Philodinida</taxon>
        <taxon>Philodinidae</taxon>
        <taxon>Rotaria</taxon>
    </lineage>
</organism>
<dbReference type="InterPro" id="IPR001841">
    <property type="entry name" value="Znf_RING"/>
</dbReference>
<feature type="region of interest" description="Disordered" evidence="5">
    <location>
        <begin position="222"/>
        <end position="265"/>
    </location>
</feature>
<dbReference type="GO" id="GO:0005634">
    <property type="term" value="C:nucleus"/>
    <property type="evidence" value="ECO:0007669"/>
    <property type="project" value="TreeGrafter"/>
</dbReference>
<proteinExistence type="predicted"/>
<feature type="compositionally biased region" description="Low complexity" evidence="5">
    <location>
        <begin position="643"/>
        <end position="658"/>
    </location>
</feature>
<dbReference type="Gene3D" id="3.30.40.10">
    <property type="entry name" value="Zinc/RING finger domain, C3HC4 (zinc finger)"/>
    <property type="match status" value="1"/>
</dbReference>
<reference evidence="7" key="1">
    <citation type="submission" date="2021-02" db="EMBL/GenBank/DDBJ databases">
        <authorList>
            <person name="Nowell W R."/>
        </authorList>
    </citation>
    <scope>NUCLEOTIDE SEQUENCE</scope>
</reference>
<comment type="caution">
    <text evidence="7">The sequence shown here is derived from an EMBL/GenBank/DDBJ whole genome shotgun (WGS) entry which is preliminary data.</text>
</comment>